<evidence type="ECO:0000313" key="1">
    <source>
        <dbReference type="EMBL" id="KZT60472.1"/>
    </source>
</evidence>
<keyword evidence="2" id="KW-1185">Reference proteome</keyword>
<dbReference type="InParanoid" id="A0A165IEN1"/>
<accession>A0A165IEN1</accession>
<dbReference type="EMBL" id="KV423931">
    <property type="protein sequence ID" value="KZT60472.1"/>
    <property type="molecule type" value="Genomic_DNA"/>
</dbReference>
<dbReference type="AlphaFoldDB" id="A0A165IEN1"/>
<gene>
    <name evidence="1" type="ORF">CALCODRAFT_119971</name>
</gene>
<dbReference type="Proteomes" id="UP000076842">
    <property type="component" value="Unassembled WGS sequence"/>
</dbReference>
<reference evidence="1 2" key="1">
    <citation type="journal article" date="2016" name="Mol. Biol. Evol.">
        <title>Comparative Genomics of Early-Diverging Mushroom-Forming Fungi Provides Insights into the Origins of Lignocellulose Decay Capabilities.</title>
        <authorList>
            <person name="Nagy L.G."/>
            <person name="Riley R."/>
            <person name="Tritt A."/>
            <person name="Adam C."/>
            <person name="Daum C."/>
            <person name="Floudas D."/>
            <person name="Sun H."/>
            <person name="Yadav J.S."/>
            <person name="Pangilinan J."/>
            <person name="Larsson K.H."/>
            <person name="Matsuura K."/>
            <person name="Barry K."/>
            <person name="Labutti K."/>
            <person name="Kuo R."/>
            <person name="Ohm R.A."/>
            <person name="Bhattacharya S.S."/>
            <person name="Shirouzu T."/>
            <person name="Yoshinaga Y."/>
            <person name="Martin F.M."/>
            <person name="Grigoriev I.V."/>
            <person name="Hibbett D.S."/>
        </authorList>
    </citation>
    <scope>NUCLEOTIDE SEQUENCE [LARGE SCALE GENOMIC DNA]</scope>
    <source>
        <strain evidence="1 2">HHB12733</strain>
    </source>
</reference>
<sequence>MGGLGVGECLSFGSEREGRCSLLDVGRDAGSGDAQVLLAVLEAPQLSTRGPTANRENAQKPTQKRCAVKRLLGCRGTTKNEERRTITRRRPPWTSGCAAMRGHHRYFRRTQQPRTTERSDLCSFHRTSAGLGREQKHAATCDHKQVDAKRLPFALPDDRWAAPETEGRLPKVQTRPGRSAAPPSLYWAAVAIVGEARHGTAGEGWTAFVSSCADRSFWGWTRTTVGERREPP</sequence>
<evidence type="ECO:0000313" key="2">
    <source>
        <dbReference type="Proteomes" id="UP000076842"/>
    </source>
</evidence>
<proteinExistence type="predicted"/>
<name>A0A165IEN1_9BASI</name>
<protein>
    <submittedName>
        <fullName evidence="1">Uncharacterized protein</fullName>
    </submittedName>
</protein>
<organism evidence="1 2">
    <name type="scientific">Calocera cornea HHB12733</name>
    <dbReference type="NCBI Taxonomy" id="1353952"/>
    <lineage>
        <taxon>Eukaryota</taxon>
        <taxon>Fungi</taxon>
        <taxon>Dikarya</taxon>
        <taxon>Basidiomycota</taxon>
        <taxon>Agaricomycotina</taxon>
        <taxon>Dacrymycetes</taxon>
        <taxon>Dacrymycetales</taxon>
        <taxon>Dacrymycetaceae</taxon>
        <taxon>Calocera</taxon>
    </lineage>
</organism>